<dbReference type="Proteomes" id="UP001295444">
    <property type="component" value="Chromosome 04"/>
</dbReference>
<evidence type="ECO:0000313" key="2">
    <source>
        <dbReference type="EMBL" id="CAH2282518.1"/>
    </source>
</evidence>
<reference evidence="2" key="1">
    <citation type="submission" date="2022-03" db="EMBL/GenBank/DDBJ databases">
        <authorList>
            <person name="Alioto T."/>
            <person name="Alioto T."/>
            <person name="Gomez Garrido J."/>
        </authorList>
    </citation>
    <scope>NUCLEOTIDE SEQUENCE</scope>
</reference>
<feature type="region of interest" description="Disordered" evidence="1">
    <location>
        <begin position="146"/>
        <end position="174"/>
    </location>
</feature>
<accession>A0AAD1S0B9</accession>
<feature type="compositionally biased region" description="Polar residues" evidence="1">
    <location>
        <begin position="146"/>
        <end position="168"/>
    </location>
</feature>
<proteinExistence type="predicted"/>
<organism evidence="2 3">
    <name type="scientific">Pelobates cultripes</name>
    <name type="common">Western spadefoot toad</name>
    <dbReference type="NCBI Taxonomy" id="61616"/>
    <lineage>
        <taxon>Eukaryota</taxon>
        <taxon>Metazoa</taxon>
        <taxon>Chordata</taxon>
        <taxon>Craniata</taxon>
        <taxon>Vertebrata</taxon>
        <taxon>Euteleostomi</taxon>
        <taxon>Amphibia</taxon>
        <taxon>Batrachia</taxon>
        <taxon>Anura</taxon>
        <taxon>Pelobatoidea</taxon>
        <taxon>Pelobatidae</taxon>
        <taxon>Pelobates</taxon>
    </lineage>
</organism>
<dbReference type="EMBL" id="OW240915">
    <property type="protein sequence ID" value="CAH2282518.1"/>
    <property type="molecule type" value="Genomic_DNA"/>
</dbReference>
<name>A0AAD1S0B9_PELCU</name>
<gene>
    <name evidence="2" type="ORF">PECUL_23A003293</name>
</gene>
<sequence>MDKNYFCSNQGGGDLRILPTLCEIFQENMQDVTGIGHPPYSQNMVDYAYEVIQQDDGQCPPQTTNLMNQFPHYHNSPTQPNAYYTMNSGQPWIQPLNHYHNSPTQPNAYYTMDSGQRWIPPLNQNQTPDYLNHVCQVCPHQAVSPTSTISSAESCTPASTISQGSTERVVSDVE</sequence>
<dbReference type="AlphaFoldDB" id="A0AAD1S0B9"/>
<feature type="non-terminal residue" evidence="2">
    <location>
        <position position="174"/>
    </location>
</feature>
<evidence type="ECO:0000256" key="1">
    <source>
        <dbReference type="SAM" id="MobiDB-lite"/>
    </source>
</evidence>
<protein>
    <submittedName>
        <fullName evidence="2">Uncharacterized protein</fullName>
    </submittedName>
</protein>
<evidence type="ECO:0000313" key="3">
    <source>
        <dbReference type="Proteomes" id="UP001295444"/>
    </source>
</evidence>
<keyword evidence="3" id="KW-1185">Reference proteome</keyword>